<keyword evidence="4 6" id="KW-0472">Membrane</keyword>
<evidence type="ECO:0000256" key="6">
    <source>
        <dbReference type="SAM" id="Phobius"/>
    </source>
</evidence>
<dbReference type="AlphaFoldDB" id="A0A386PUP6"/>
<evidence type="ECO:0000313" key="7">
    <source>
        <dbReference type="EMBL" id="AYE38675.1"/>
    </source>
</evidence>
<comment type="subcellular location">
    <subcellularLocation>
        <location evidence="1">Membrane</location>
        <topology evidence="1">Multi-pass membrane protein</topology>
    </subcellularLocation>
</comment>
<dbReference type="InterPro" id="IPR006480">
    <property type="entry name" value="Phage_holin_4_1"/>
</dbReference>
<protein>
    <submittedName>
        <fullName evidence="7">Holin</fullName>
    </submittedName>
</protein>
<comment type="similarity">
    <text evidence="5">Belongs to the bacteriophage holin family. Cp-1 holin subfamily.</text>
</comment>
<dbReference type="Proteomes" id="UP000267208">
    <property type="component" value="Chromosome"/>
</dbReference>
<evidence type="ECO:0000256" key="5">
    <source>
        <dbReference type="ARBA" id="ARBA00023600"/>
    </source>
</evidence>
<dbReference type="OrthoDB" id="88184at2"/>
<keyword evidence="2 6" id="KW-0812">Transmembrane</keyword>
<dbReference type="GO" id="GO:0016020">
    <property type="term" value="C:membrane"/>
    <property type="evidence" value="ECO:0007669"/>
    <property type="project" value="UniProtKB-SubCell"/>
</dbReference>
<evidence type="ECO:0000256" key="3">
    <source>
        <dbReference type="ARBA" id="ARBA00022989"/>
    </source>
</evidence>
<feature type="transmembrane region" description="Helical" evidence="6">
    <location>
        <begin position="96"/>
        <end position="119"/>
    </location>
</feature>
<evidence type="ECO:0000256" key="4">
    <source>
        <dbReference type="ARBA" id="ARBA00023136"/>
    </source>
</evidence>
<name>A0A386PUP6_9LACO</name>
<sequence>MMYMYAPTPAPHIGLMQWWIAAEKLVENPWFTTFLLVIIVDLATGFLKGFFKGADEKVNSTTGRQGLIKHTVIAGIAVIFYPLVDCWGLANFANGFLMFFIGQYGISIVENLGIMGIPLPNWLTGNLEKLANRGGRVNDKNSKY</sequence>
<evidence type="ECO:0000256" key="1">
    <source>
        <dbReference type="ARBA" id="ARBA00004141"/>
    </source>
</evidence>
<proteinExistence type="inferred from homology"/>
<organism evidence="7 8">
    <name type="scientific">Companilactobacillus zhachilii</name>
    <dbReference type="NCBI Taxonomy" id="2304606"/>
    <lineage>
        <taxon>Bacteria</taxon>
        <taxon>Bacillati</taxon>
        <taxon>Bacillota</taxon>
        <taxon>Bacilli</taxon>
        <taxon>Lactobacillales</taxon>
        <taxon>Lactobacillaceae</taxon>
        <taxon>Companilactobacillus</taxon>
    </lineage>
</organism>
<gene>
    <name evidence="7" type="ORF">D1B17_08560</name>
</gene>
<feature type="transmembrane region" description="Helical" evidence="6">
    <location>
        <begin position="30"/>
        <end position="51"/>
    </location>
</feature>
<evidence type="ECO:0000256" key="2">
    <source>
        <dbReference type="ARBA" id="ARBA00022692"/>
    </source>
</evidence>
<accession>A0A386PUP6</accession>
<keyword evidence="3 6" id="KW-1133">Transmembrane helix</keyword>
<dbReference type="Pfam" id="PF05105">
    <property type="entry name" value="Phage_holin_4_1"/>
    <property type="match status" value="1"/>
</dbReference>
<dbReference type="NCBIfam" id="TIGR01593">
    <property type="entry name" value="holin_tox_secr"/>
    <property type="match status" value="1"/>
</dbReference>
<keyword evidence="8" id="KW-1185">Reference proteome</keyword>
<evidence type="ECO:0000313" key="8">
    <source>
        <dbReference type="Proteomes" id="UP000267208"/>
    </source>
</evidence>
<dbReference type="EMBL" id="CP031933">
    <property type="protein sequence ID" value="AYE38675.1"/>
    <property type="molecule type" value="Genomic_DNA"/>
</dbReference>
<dbReference type="KEGG" id="lzh:D1B17_08560"/>
<reference evidence="8" key="1">
    <citation type="submission" date="2018-08" db="EMBL/GenBank/DDBJ databases">
        <title>Genome of Lactobacillus sp. HBUAS52074.</title>
        <authorList>
            <person name="Guo Z."/>
            <person name="Zhang Z.D."/>
        </authorList>
    </citation>
    <scope>NUCLEOTIDE SEQUENCE [LARGE SCALE GENOMIC DNA]</scope>
    <source>
        <strain evidence="8">HBUAS52074</strain>
    </source>
</reference>
<feature type="transmembrane region" description="Helical" evidence="6">
    <location>
        <begin position="72"/>
        <end position="90"/>
    </location>
</feature>